<gene>
    <name evidence="1" type="ORF">L195_g035427</name>
    <name evidence="2" type="ORF">L195_g037335</name>
</gene>
<sequence>MELLHSSEKAVMDSSHKYKIGSPLQNVVLLRPDEDLKLKGKFCWFEPLL</sequence>
<dbReference type="EMBL" id="ASHM01039686">
    <property type="protein sequence ID" value="PNX81317.1"/>
    <property type="molecule type" value="Genomic_DNA"/>
</dbReference>
<dbReference type="EMBL" id="ASHM01035996">
    <property type="protein sequence ID" value="PNX79441.1"/>
    <property type="molecule type" value="Genomic_DNA"/>
</dbReference>
<feature type="non-terminal residue" evidence="2">
    <location>
        <position position="49"/>
    </location>
</feature>
<accession>A0A2K3LS31</accession>
<dbReference type="AlphaFoldDB" id="A0A2K3LS31"/>
<evidence type="ECO:0000313" key="1">
    <source>
        <dbReference type="EMBL" id="PNX79441.1"/>
    </source>
</evidence>
<reference evidence="2 3" key="2">
    <citation type="journal article" date="2017" name="Front. Plant Sci.">
        <title>Gene Classification and Mining of Molecular Markers Useful in Red Clover (Trifolium pratense) Breeding.</title>
        <authorList>
            <person name="Istvanek J."/>
            <person name="Dluhosova J."/>
            <person name="Dluhos P."/>
            <person name="Patkova L."/>
            <person name="Nedelnik J."/>
            <person name="Repkova J."/>
        </authorList>
    </citation>
    <scope>NUCLEOTIDE SEQUENCE [LARGE SCALE GENOMIC DNA]</scope>
    <source>
        <strain evidence="3">cv. Tatra</strain>
        <tissue evidence="2">Young leaves</tissue>
    </source>
</reference>
<evidence type="ECO:0000313" key="2">
    <source>
        <dbReference type="EMBL" id="PNX81317.1"/>
    </source>
</evidence>
<reference evidence="2 3" key="1">
    <citation type="journal article" date="2014" name="Am. J. Bot.">
        <title>Genome assembly and annotation for red clover (Trifolium pratense; Fabaceae).</title>
        <authorList>
            <person name="Istvanek J."/>
            <person name="Jaros M."/>
            <person name="Krenek A."/>
            <person name="Repkova J."/>
        </authorList>
    </citation>
    <scope>NUCLEOTIDE SEQUENCE [LARGE SCALE GENOMIC DNA]</scope>
    <source>
        <strain evidence="3">cv. Tatra</strain>
        <tissue evidence="2">Young leaves</tissue>
    </source>
</reference>
<organism evidence="2 3">
    <name type="scientific">Trifolium pratense</name>
    <name type="common">Red clover</name>
    <dbReference type="NCBI Taxonomy" id="57577"/>
    <lineage>
        <taxon>Eukaryota</taxon>
        <taxon>Viridiplantae</taxon>
        <taxon>Streptophyta</taxon>
        <taxon>Embryophyta</taxon>
        <taxon>Tracheophyta</taxon>
        <taxon>Spermatophyta</taxon>
        <taxon>Magnoliopsida</taxon>
        <taxon>eudicotyledons</taxon>
        <taxon>Gunneridae</taxon>
        <taxon>Pentapetalae</taxon>
        <taxon>rosids</taxon>
        <taxon>fabids</taxon>
        <taxon>Fabales</taxon>
        <taxon>Fabaceae</taxon>
        <taxon>Papilionoideae</taxon>
        <taxon>50 kb inversion clade</taxon>
        <taxon>NPAAA clade</taxon>
        <taxon>Hologalegina</taxon>
        <taxon>IRL clade</taxon>
        <taxon>Trifolieae</taxon>
        <taxon>Trifolium</taxon>
    </lineage>
</organism>
<name>A0A2K3LS31_TRIPR</name>
<protein>
    <submittedName>
        <fullName evidence="2">Uncharacterized protein</fullName>
    </submittedName>
</protein>
<dbReference type="Proteomes" id="UP000236291">
    <property type="component" value="Unassembled WGS sequence"/>
</dbReference>
<proteinExistence type="predicted"/>
<evidence type="ECO:0000313" key="3">
    <source>
        <dbReference type="Proteomes" id="UP000236291"/>
    </source>
</evidence>
<comment type="caution">
    <text evidence="2">The sequence shown here is derived from an EMBL/GenBank/DDBJ whole genome shotgun (WGS) entry which is preliminary data.</text>
</comment>